<dbReference type="eggNOG" id="KOG0502">
    <property type="taxonomic scope" value="Eukaryota"/>
</dbReference>
<dbReference type="Gene3D" id="1.25.40.20">
    <property type="entry name" value="Ankyrin repeat-containing domain"/>
    <property type="match status" value="2"/>
</dbReference>
<dbReference type="EMBL" id="DS995705">
    <property type="protein sequence ID" value="EEQ32953.1"/>
    <property type="molecule type" value="Genomic_DNA"/>
</dbReference>
<dbReference type="PROSITE" id="PS50297">
    <property type="entry name" value="ANK_REP_REGION"/>
    <property type="match status" value="3"/>
</dbReference>
<name>C5FSV0_ARTOC</name>
<protein>
    <submittedName>
        <fullName evidence="4">Ankyrin</fullName>
    </submittedName>
</protein>
<dbReference type="Proteomes" id="UP000002035">
    <property type="component" value="Unassembled WGS sequence"/>
</dbReference>
<keyword evidence="1" id="KW-0677">Repeat</keyword>
<feature type="repeat" description="ANK" evidence="3">
    <location>
        <begin position="45"/>
        <end position="77"/>
    </location>
</feature>
<dbReference type="PANTHER" id="PTHR24126:SF14">
    <property type="entry name" value="ANK_REP_REGION DOMAIN-CONTAINING PROTEIN"/>
    <property type="match status" value="1"/>
</dbReference>
<dbReference type="InterPro" id="IPR002110">
    <property type="entry name" value="Ankyrin_rpt"/>
</dbReference>
<dbReference type="AlphaFoldDB" id="C5FSV0"/>
<gene>
    <name evidence="4" type="ORF">MCYG_05772</name>
</gene>
<dbReference type="InterPro" id="IPR036770">
    <property type="entry name" value="Ankyrin_rpt-contain_sf"/>
</dbReference>
<accession>C5FSV0</accession>
<dbReference type="Pfam" id="PF12796">
    <property type="entry name" value="Ank_2"/>
    <property type="match status" value="2"/>
</dbReference>
<feature type="repeat" description="ANK" evidence="3">
    <location>
        <begin position="238"/>
        <end position="270"/>
    </location>
</feature>
<dbReference type="GeneID" id="9224203"/>
<evidence type="ECO:0000313" key="4">
    <source>
        <dbReference type="EMBL" id="EEQ32953.1"/>
    </source>
</evidence>
<dbReference type="RefSeq" id="XP_002845903.1">
    <property type="nucleotide sequence ID" value="XM_002845857.1"/>
</dbReference>
<dbReference type="HOGENOM" id="CLU_590472_0_0_1"/>
<proteinExistence type="predicted"/>
<keyword evidence="5" id="KW-1185">Reference proteome</keyword>
<dbReference type="OrthoDB" id="4772757at2759"/>
<evidence type="ECO:0000256" key="3">
    <source>
        <dbReference type="PROSITE-ProRule" id="PRU00023"/>
    </source>
</evidence>
<reference evidence="5" key="1">
    <citation type="journal article" date="2012" name="MBio">
        <title>Comparative genome analysis of Trichophyton rubrum and related dermatophytes reveals candidate genes involved in infection.</title>
        <authorList>
            <person name="Martinez D.A."/>
            <person name="Oliver B.G."/>
            <person name="Graeser Y."/>
            <person name="Goldberg J.M."/>
            <person name="Li W."/>
            <person name="Martinez-Rossi N.M."/>
            <person name="Monod M."/>
            <person name="Shelest E."/>
            <person name="Barton R.C."/>
            <person name="Birch E."/>
            <person name="Brakhage A.A."/>
            <person name="Chen Z."/>
            <person name="Gurr S.J."/>
            <person name="Heiman D."/>
            <person name="Heitman J."/>
            <person name="Kosti I."/>
            <person name="Rossi A."/>
            <person name="Saif S."/>
            <person name="Samalova M."/>
            <person name="Saunders C.W."/>
            <person name="Shea T."/>
            <person name="Summerbell R.C."/>
            <person name="Xu J."/>
            <person name="Young S."/>
            <person name="Zeng Q."/>
            <person name="Birren B.W."/>
            <person name="Cuomo C.A."/>
            <person name="White T.C."/>
        </authorList>
    </citation>
    <scope>NUCLEOTIDE SEQUENCE [LARGE SCALE GENOMIC DNA]</scope>
    <source>
        <strain evidence="5">ATCC MYA-4605 / CBS 113480</strain>
    </source>
</reference>
<organism evidence="4 5">
    <name type="scientific">Arthroderma otae (strain ATCC MYA-4605 / CBS 113480)</name>
    <name type="common">Microsporum canis</name>
    <dbReference type="NCBI Taxonomy" id="554155"/>
    <lineage>
        <taxon>Eukaryota</taxon>
        <taxon>Fungi</taxon>
        <taxon>Dikarya</taxon>
        <taxon>Ascomycota</taxon>
        <taxon>Pezizomycotina</taxon>
        <taxon>Eurotiomycetes</taxon>
        <taxon>Eurotiomycetidae</taxon>
        <taxon>Onygenales</taxon>
        <taxon>Arthrodermataceae</taxon>
        <taxon>Microsporum</taxon>
    </lineage>
</organism>
<dbReference type="PANTHER" id="PTHR24126">
    <property type="entry name" value="ANKYRIN REPEAT, PH AND SEC7 DOMAIN CONTAINING PROTEIN SECG-RELATED"/>
    <property type="match status" value="1"/>
</dbReference>
<evidence type="ECO:0000256" key="2">
    <source>
        <dbReference type="ARBA" id="ARBA00023043"/>
    </source>
</evidence>
<evidence type="ECO:0000313" key="5">
    <source>
        <dbReference type="Proteomes" id="UP000002035"/>
    </source>
</evidence>
<dbReference type="VEuPathDB" id="FungiDB:MCYG_05772"/>
<keyword evidence="2 3" id="KW-0040">ANK repeat</keyword>
<feature type="repeat" description="ANK" evidence="3">
    <location>
        <begin position="143"/>
        <end position="175"/>
    </location>
</feature>
<evidence type="ECO:0000256" key="1">
    <source>
        <dbReference type="ARBA" id="ARBA00022737"/>
    </source>
</evidence>
<feature type="repeat" description="ANK" evidence="3">
    <location>
        <begin position="78"/>
        <end position="110"/>
    </location>
</feature>
<dbReference type="OMA" id="TIFSPIM"/>
<dbReference type="STRING" id="554155.C5FSV0"/>
<dbReference type="PROSITE" id="PS50088">
    <property type="entry name" value="ANK_REPEAT"/>
    <property type="match status" value="4"/>
</dbReference>
<dbReference type="SMART" id="SM00248">
    <property type="entry name" value="ANK"/>
    <property type="match status" value="6"/>
</dbReference>
<sequence length="463" mass="50373">MSSLSGYLPCPLRLCQRFKATPYNGRASGRDFTKKMAIELASEAAAPTALQLAARHGNHEEAKLLLQAGADPNFAPKGTDTSLTYAIESNDAETVKLLLEYGANVHQKPTRHGNALIASIKRGNEAMFDLFFEELDVNSTDNVGAPALYFAAAGGHEGMVNKLIGHGANVLAYQNTIFSPIMGAGLGGNSNIVKTLFRNGVHSDHAALYAASSTGEDELVRRLLLDGADVGHCVLPFHRDLPIHAAMARGHESTVRILLEAGANCSSRHFPNAFIETASRRHFKVAELVLNSNNTGPIRLDLAKKSVPGSGDRIPIALLLITVKIGAKLGNIHTAWEFVKPYGQDVVEFMEYLLTRDSVLRIPINSPKPVFRAAIESHNHALLAFPLDSYGANISSDYPNLIELAVINDSVPILELLLQRSMEEKKAKSLRWQTCLDQALQAALKRHRCPMVETLARYGAFGR</sequence>
<dbReference type="SUPFAM" id="SSF48403">
    <property type="entry name" value="Ankyrin repeat"/>
    <property type="match status" value="2"/>
</dbReference>